<dbReference type="PROSITE" id="PS50181">
    <property type="entry name" value="FBOX"/>
    <property type="match status" value="1"/>
</dbReference>
<dbReference type="InterPro" id="IPR001810">
    <property type="entry name" value="F-box_dom"/>
</dbReference>
<dbReference type="SMART" id="SM00256">
    <property type="entry name" value="FBOX"/>
    <property type="match status" value="1"/>
</dbReference>
<proteinExistence type="predicted"/>
<dbReference type="Pfam" id="PF00646">
    <property type="entry name" value="F-box"/>
    <property type="match status" value="1"/>
</dbReference>
<dbReference type="InterPro" id="IPR036047">
    <property type="entry name" value="F-box-like_dom_sf"/>
</dbReference>
<feature type="domain" description="F-box" evidence="1">
    <location>
        <begin position="1"/>
        <end position="45"/>
    </location>
</feature>
<dbReference type="Proteomes" id="UP000694864">
    <property type="component" value="Chromosome 19"/>
</dbReference>
<sequence>MLSDLPRDVAEDVLIRLPMTSMRAVRFVCKNWNALSKDESFTKKHLAQAKAAAGAREFMTVMVINYRVYLMSINLQGIHNNIEPSINHLGKLVSLTESDRVDISVVYHCDGLLLCITRNIPRFTVWNPYCGQTRLFETIRRPEPRYAIGYENSKSFRSYKVLRFCEPSRGYVRYELYYINSKSPSDIMSIPITIFPDWDIEFYARGVSLKGNTYWFAQENCAGDDGTEIGYQDFLICFDFSKERFGPRLSLPFHSIMEDTVTLSSVRDEQLAVLFQEEDTLHLEIWITTKIEPEAVSWGKKVFLAVNMKPLDDYAFNVTSGSFFVDEEKKVAVVFDIDRGTGMVTGMDCFAYIIGKDGYFKKVDLRDPSEDCSFPLMCSYVPSLVQIERPARGGKRKRDGGNKYKKQIIEYL</sequence>
<reference evidence="2" key="1">
    <citation type="journal article" date="2014" name="Nat. Commun.">
        <title>The emerging biofuel crop Camelina sativa retains a highly undifferentiated hexaploid genome structure.</title>
        <authorList>
            <person name="Kagale S."/>
            <person name="Koh C."/>
            <person name="Nixon J."/>
            <person name="Bollina V."/>
            <person name="Clarke W.E."/>
            <person name="Tuteja R."/>
            <person name="Spillane C."/>
            <person name="Robinson S.J."/>
            <person name="Links M.G."/>
            <person name="Clarke C."/>
            <person name="Higgins E.E."/>
            <person name="Huebert T."/>
            <person name="Sharpe A.G."/>
            <person name="Parkin I.A."/>
        </authorList>
    </citation>
    <scope>NUCLEOTIDE SEQUENCE [LARGE SCALE GENOMIC DNA]</scope>
    <source>
        <strain evidence="2">cv. DH55</strain>
    </source>
</reference>
<dbReference type="InterPro" id="IPR006527">
    <property type="entry name" value="F-box-assoc_dom_typ1"/>
</dbReference>
<protein>
    <submittedName>
        <fullName evidence="3">F-box/kelch-repeat protein At3g16740-like</fullName>
    </submittedName>
</protein>
<dbReference type="Pfam" id="PF07734">
    <property type="entry name" value="FBA_1"/>
    <property type="match status" value="1"/>
</dbReference>
<evidence type="ECO:0000259" key="1">
    <source>
        <dbReference type="PROSITE" id="PS50181"/>
    </source>
</evidence>
<accession>A0ABM0XLR3</accession>
<dbReference type="RefSeq" id="XP_010487805.1">
    <property type="nucleotide sequence ID" value="XM_010489503.2"/>
</dbReference>
<reference evidence="3" key="2">
    <citation type="submission" date="2025-08" db="UniProtKB">
        <authorList>
            <consortium name="RefSeq"/>
        </authorList>
    </citation>
    <scope>IDENTIFICATION</scope>
    <source>
        <tissue evidence="3">Leaf</tissue>
    </source>
</reference>
<dbReference type="CDD" id="cd22157">
    <property type="entry name" value="F-box_AtFBW1-like"/>
    <property type="match status" value="1"/>
</dbReference>
<dbReference type="PANTHER" id="PTHR47993:SF339">
    <property type="entry name" value="F-BOX DOMAIN-CONTAINING PROTEIN"/>
    <property type="match status" value="1"/>
</dbReference>
<dbReference type="GeneID" id="104765745"/>
<dbReference type="Gene3D" id="1.20.1280.50">
    <property type="match status" value="1"/>
</dbReference>
<keyword evidence="2" id="KW-1185">Reference proteome</keyword>
<evidence type="ECO:0000313" key="3">
    <source>
        <dbReference type="RefSeq" id="XP_010487805.1"/>
    </source>
</evidence>
<dbReference type="NCBIfam" id="TIGR01640">
    <property type="entry name" value="F_box_assoc_1"/>
    <property type="match status" value="1"/>
</dbReference>
<name>A0ABM0XLR3_CAMSA</name>
<gene>
    <name evidence="3" type="primary">LOC104765745</name>
</gene>
<evidence type="ECO:0000313" key="2">
    <source>
        <dbReference type="Proteomes" id="UP000694864"/>
    </source>
</evidence>
<dbReference type="SUPFAM" id="SSF81383">
    <property type="entry name" value="F-box domain"/>
    <property type="match status" value="1"/>
</dbReference>
<dbReference type="InterPro" id="IPR017451">
    <property type="entry name" value="F-box-assoc_interact_dom"/>
</dbReference>
<organism evidence="2 3">
    <name type="scientific">Camelina sativa</name>
    <name type="common">False flax</name>
    <name type="synonym">Myagrum sativum</name>
    <dbReference type="NCBI Taxonomy" id="90675"/>
    <lineage>
        <taxon>Eukaryota</taxon>
        <taxon>Viridiplantae</taxon>
        <taxon>Streptophyta</taxon>
        <taxon>Embryophyta</taxon>
        <taxon>Tracheophyta</taxon>
        <taxon>Spermatophyta</taxon>
        <taxon>Magnoliopsida</taxon>
        <taxon>eudicotyledons</taxon>
        <taxon>Gunneridae</taxon>
        <taxon>Pentapetalae</taxon>
        <taxon>rosids</taxon>
        <taxon>malvids</taxon>
        <taxon>Brassicales</taxon>
        <taxon>Brassicaceae</taxon>
        <taxon>Camelineae</taxon>
        <taxon>Camelina</taxon>
    </lineage>
</organism>
<dbReference type="InterPro" id="IPR050233">
    <property type="entry name" value="A_thaliana_F-box"/>
</dbReference>
<dbReference type="PANTHER" id="PTHR47993">
    <property type="entry name" value="OS09G0372900 PROTEIN-RELATED"/>
    <property type="match status" value="1"/>
</dbReference>